<keyword evidence="2" id="KW-1185">Reference proteome</keyword>
<protein>
    <recommendedName>
        <fullName evidence="3">Zf-RVT domain-containing protein</fullName>
    </recommendedName>
</protein>
<proteinExistence type="predicted"/>
<evidence type="ECO:0000313" key="2">
    <source>
        <dbReference type="Proteomes" id="UP000187406"/>
    </source>
</evidence>
<organism evidence="1 2">
    <name type="scientific">Cephalotus follicularis</name>
    <name type="common">Albany pitcher plant</name>
    <dbReference type="NCBI Taxonomy" id="3775"/>
    <lineage>
        <taxon>Eukaryota</taxon>
        <taxon>Viridiplantae</taxon>
        <taxon>Streptophyta</taxon>
        <taxon>Embryophyta</taxon>
        <taxon>Tracheophyta</taxon>
        <taxon>Spermatophyta</taxon>
        <taxon>Magnoliopsida</taxon>
        <taxon>eudicotyledons</taxon>
        <taxon>Gunneridae</taxon>
        <taxon>Pentapetalae</taxon>
        <taxon>rosids</taxon>
        <taxon>fabids</taxon>
        <taxon>Oxalidales</taxon>
        <taxon>Cephalotaceae</taxon>
        <taxon>Cephalotus</taxon>
    </lineage>
</organism>
<dbReference type="PANTHER" id="PTHR33116:SF76">
    <property type="entry name" value="DUF4283 DOMAIN-CONTAINING PROTEIN"/>
    <property type="match status" value="1"/>
</dbReference>
<dbReference type="Proteomes" id="UP000187406">
    <property type="component" value="Unassembled WGS sequence"/>
</dbReference>
<dbReference type="InParanoid" id="A0A1Q3DJ62"/>
<dbReference type="STRING" id="3775.A0A1Q3DJ62"/>
<reference evidence="2" key="1">
    <citation type="submission" date="2016-04" db="EMBL/GenBank/DDBJ databases">
        <title>Cephalotus genome sequencing.</title>
        <authorList>
            <person name="Fukushima K."/>
            <person name="Hasebe M."/>
            <person name="Fang X."/>
        </authorList>
    </citation>
    <scope>NUCLEOTIDE SEQUENCE [LARGE SCALE GENOMIC DNA]</scope>
    <source>
        <strain evidence="2">cv. St1</strain>
    </source>
</reference>
<dbReference type="PANTHER" id="PTHR33116">
    <property type="entry name" value="REVERSE TRANSCRIPTASE ZINC-BINDING DOMAIN-CONTAINING PROTEIN-RELATED-RELATED"/>
    <property type="match status" value="1"/>
</dbReference>
<comment type="caution">
    <text evidence="1">The sequence shown here is derived from an EMBL/GenBank/DDBJ whole genome shotgun (WGS) entry which is preliminary data.</text>
</comment>
<gene>
    <name evidence="1" type="ORF">CFOL_v3_35954</name>
</gene>
<evidence type="ECO:0008006" key="3">
    <source>
        <dbReference type="Google" id="ProtNLM"/>
    </source>
</evidence>
<name>A0A1Q3DJ62_CEPFO</name>
<evidence type="ECO:0000313" key="1">
    <source>
        <dbReference type="EMBL" id="GAV92576.1"/>
    </source>
</evidence>
<sequence>MKSSIFFYNTNSTRQVIIWMAQFQQDTLPIKYLGLPLITKKLSKHDCTPLIERILARANSWVSKSLSYAGRLQLIKSTMASMQVFWCSSFMLPVSVIKECEKTLRRFLCGGSGNAVKQSLVKWAKVCTPCQEGGFGVKNLTTWNTALLLKQVWNLLTDHSLWVQCKMYLIRKHSFWTLPIRGLHSWAWRQIMNLRSTTLMHLLYVIGRGNEFSLWYDPWLHGASIHALYGHGVIHDAGMVVTKRYRMPLFLISGVGLKRQGILGRSSKV</sequence>
<dbReference type="EMBL" id="BDDD01010559">
    <property type="protein sequence ID" value="GAV92576.1"/>
    <property type="molecule type" value="Genomic_DNA"/>
</dbReference>
<dbReference type="OrthoDB" id="1436389at2759"/>
<accession>A0A1Q3DJ62</accession>
<dbReference type="AlphaFoldDB" id="A0A1Q3DJ62"/>